<reference evidence="7" key="5">
    <citation type="submission" date="2015-06" db="UniProtKB">
        <authorList>
            <consortium name="EnsemblFungi"/>
        </authorList>
    </citation>
    <scope>IDENTIFICATION</scope>
    <source>
        <strain evidence="7">ATCC 64411</strain>
    </source>
</reference>
<name>A0A0C4DLM2_MAGP6</name>
<dbReference type="VEuPathDB" id="FungiDB:MAPG_00666"/>
<gene>
    <name evidence="6" type="ORF">MAPG_00666</name>
</gene>
<dbReference type="STRING" id="644358.A0A0C4DLM2"/>
<dbReference type="Pfam" id="PF04112">
    <property type="entry name" value="Mak10"/>
    <property type="match status" value="1"/>
</dbReference>
<dbReference type="InterPro" id="IPR057982">
    <property type="entry name" value="TPR_NAA35"/>
</dbReference>
<reference evidence="7" key="4">
    <citation type="journal article" date="2015" name="G3 (Bethesda)">
        <title>Genome sequences of three phytopathogenic species of the Magnaporthaceae family of fungi.</title>
        <authorList>
            <person name="Okagaki L.H."/>
            <person name="Nunes C.C."/>
            <person name="Sailsbery J."/>
            <person name="Clay B."/>
            <person name="Brown D."/>
            <person name="John T."/>
            <person name="Oh Y."/>
            <person name="Young N."/>
            <person name="Fitzgerald M."/>
            <person name="Haas B.J."/>
            <person name="Zeng Q."/>
            <person name="Young S."/>
            <person name="Adiconis X."/>
            <person name="Fan L."/>
            <person name="Levin J.Z."/>
            <person name="Mitchell T.K."/>
            <person name="Okubara P.A."/>
            <person name="Farman M.L."/>
            <person name="Kohn L.M."/>
            <person name="Birren B."/>
            <person name="Ma L.-J."/>
            <person name="Dean R.A."/>
        </authorList>
    </citation>
    <scope>NUCLEOTIDE SEQUENCE</scope>
    <source>
        <strain evidence="7">ATCC 64411 / 73-15</strain>
    </source>
</reference>
<dbReference type="OMA" id="QMEWIVQ"/>
<comment type="subcellular location">
    <subcellularLocation>
        <location evidence="1">Cytoplasm</location>
    </subcellularLocation>
</comment>
<feature type="domain" description="NAA35-like N-terminal" evidence="4">
    <location>
        <begin position="68"/>
        <end position="229"/>
    </location>
</feature>
<dbReference type="EMBL" id="GL876966">
    <property type="protein sequence ID" value="KLU81581.1"/>
    <property type="molecule type" value="Genomic_DNA"/>
</dbReference>
<dbReference type="EnsemblFungi" id="MAPG_00666T0">
    <property type="protein sequence ID" value="MAPG_00666T0"/>
    <property type="gene ID" value="MAPG_00666"/>
</dbReference>
<feature type="domain" description="NAA35-like TPR repeats" evidence="5">
    <location>
        <begin position="349"/>
        <end position="731"/>
    </location>
</feature>
<evidence type="ECO:0000256" key="2">
    <source>
        <dbReference type="ARBA" id="ARBA00006289"/>
    </source>
</evidence>
<dbReference type="PANTHER" id="PTHR21373">
    <property type="entry name" value="GLUCOSE REPRESSIBLE PROTEIN MAK10"/>
    <property type="match status" value="1"/>
</dbReference>
<proteinExistence type="inferred from homology"/>
<dbReference type="AlphaFoldDB" id="A0A0C4DLM2"/>
<evidence type="ECO:0000256" key="1">
    <source>
        <dbReference type="ARBA" id="ARBA00004496"/>
    </source>
</evidence>
<dbReference type="GO" id="GO:0031417">
    <property type="term" value="C:NatC complex"/>
    <property type="evidence" value="ECO:0007669"/>
    <property type="project" value="InterPro"/>
</dbReference>
<dbReference type="OrthoDB" id="269405at2759"/>
<reference evidence="6" key="3">
    <citation type="submission" date="2011-03" db="EMBL/GenBank/DDBJ databases">
        <title>Annotation of Magnaporthe poae ATCC 64411.</title>
        <authorList>
            <person name="Ma L.-J."/>
            <person name="Dead R."/>
            <person name="Young S.K."/>
            <person name="Zeng Q."/>
            <person name="Gargeya S."/>
            <person name="Fitzgerald M."/>
            <person name="Haas B."/>
            <person name="Abouelleil A."/>
            <person name="Alvarado L."/>
            <person name="Arachchi H.M."/>
            <person name="Berlin A."/>
            <person name="Brown A."/>
            <person name="Chapman S.B."/>
            <person name="Chen Z."/>
            <person name="Dunbar C."/>
            <person name="Freedman E."/>
            <person name="Gearin G."/>
            <person name="Gellesch M."/>
            <person name="Goldberg J."/>
            <person name="Griggs A."/>
            <person name="Gujja S."/>
            <person name="Heiman D."/>
            <person name="Howarth C."/>
            <person name="Larson L."/>
            <person name="Lui A."/>
            <person name="MacDonald P.J.P."/>
            <person name="Mehta T."/>
            <person name="Montmayeur A."/>
            <person name="Murphy C."/>
            <person name="Neiman D."/>
            <person name="Pearson M."/>
            <person name="Priest M."/>
            <person name="Roberts A."/>
            <person name="Saif S."/>
            <person name="Shea T."/>
            <person name="Shenoy N."/>
            <person name="Sisk P."/>
            <person name="Stolte C."/>
            <person name="Sykes S."/>
            <person name="Yandava C."/>
            <person name="Wortman J."/>
            <person name="Nusbaum C."/>
            <person name="Birren B."/>
        </authorList>
    </citation>
    <scope>NUCLEOTIDE SEQUENCE</scope>
    <source>
        <strain evidence="6">ATCC 64411</strain>
    </source>
</reference>
<dbReference type="PANTHER" id="PTHR21373:SF0">
    <property type="entry name" value="N-ALPHA-ACETYLTRANSFERASE 35, NATC AUXILIARY SUBUNIT"/>
    <property type="match status" value="1"/>
</dbReference>
<reference evidence="6" key="2">
    <citation type="submission" date="2010-05" db="EMBL/GenBank/DDBJ databases">
        <title>The Genome Sequence of Magnaporthe poae strain ATCC 64411.</title>
        <authorList>
            <consortium name="The Broad Institute Genome Sequencing Platform"/>
            <consortium name="Broad Institute Genome Sequencing Center for Infectious Disease"/>
            <person name="Ma L.-J."/>
            <person name="Dead R."/>
            <person name="Young S."/>
            <person name="Zeng Q."/>
            <person name="Koehrsen M."/>
            <person name="Alvarado L."/>
            <person name="Berlin A."/>
            <person name="Chapman S.B."/>
            <person name="Chen Z."/>
            <person name="Freedman E."/>
            <person name="Gellesch M."/>
            <person name="Goldberg J."/>
            <person name="Griggs A."/>
            <person name="Gujja S."/>
            <person name="Heilman E.R."/>
            <person name="Heiman D."/>
            <person name="Hepburn T."/>
            <person name="Howarth C."/>
            <person name="Jen D."/>
            <person name="Larson L."/>
            <person name="Mehta T."/>
            <person name="Neiman D."/>
            <person name="Pearson M."/>
            <person name="Roberts A."/>
            <person name="Saif S."/>
            <person name="Shea T."/>
            <person name="Shenoy N."/>
            <person name="Sisk P."/>
            <person name="Stolte C."/>
            <person name="Sykes S."/>
            <person name="Walk T."/>
            <person name="White J."/>
            <person name="Yandava C."/>
            <person name="Haas B."/>
            <person name="Nusbaum C."/>
            <person name="Birren B."/>
        </authorList>
    </citation>
    <scope>NUCLEOTIDE SEQUENCE</scope>
    <source>
        <strain evidence="6">ATCC 64411</strain>
    </source>
</reference>
<evidence type="ECO:0008006" key="9">
    <source>
        <dbReference type="Google" id="ProtNLM"/>
    </source>
</evidence>
<evidence type="ECO:0000259" key="4">
    <source>
        <dbReference type="Pfam" id="PF04112"/>
    </source>
</evidence>
<evidence type="ECO:0000259" key="5">
    <source>
        <dbReference type="Pfam" id="PF25789"/>
    </source>
</evidence>
<accession>A0A0C4DLM2</accession>
<reference evidence="8" key="1">
    <citation type="submission" date="2010-05" db="EMBL/GenBank/DDBJ databases">
        <title>The genome sequence of Magnaporthe poae strain ATCC 64411.</title>
        <authorList>
            <person name="Ma L.-J."/>
            <person name="Dead R."/>
            <person name="Young S."/>
            <person name="Zeng Q."/>
            <person name="Koehrsen M."/>
            <person name="Alvarado L."/>
            <person name="Berlin A."/>
            <person name="Chapman S.B."/>
            <person name="Chen Z."/>
            <person name="Freedman E."/>
            <person name="Gellesch M."/>
            <person name="Goldberg J."/>
            <person name="Griggs A."/>
            <person name="Gujja S."/>
            <person name="Heilman E.R."/>
            <person name="Heiman D."/>
            <person name="Hepburn T."/>
            <person name="Howarth C."/>
            <person name="Jen D."/>
            <person name="Larson L."/>
            <person name="Mehta T."/>
            <person name="Neiman D."/>
            <person name="Pearson M."/>
            <person name="Roberts A."/>
            <person name="Saif S."/>
            <person name="Shea T."/>
            <person name="Shenoy N."/>
            <person name="Sisk P."/>
            <person name="Stolte C."/>
            <person name="Sykes S."/>
            <person name="Walk T."/>
            <person name="White J."/>
            <person name="Yandava C."/>
            <person name="Haas B."/>
            <person name="Nusbaum C."/>
            <person name="Birren B."/>
        </authorList>
    </citation>
    <scope>NUCLEOTIDE SEQUENCE [LARGE SCALE GENOMIC DNA]</scope>
    <source>
        <strain evidence="8">ATCC 64411 / 73-15</strain>
    </source>
</reference>
<organism evidence="7 8">
    <name type="scientific">Magnaporthiopsis poae (strain ATCC 64411 / 73-15)</name>
    <name type="common">Kentucky bluegrass fungus</name>
    <name type="synonym">Magnaporthe poae</name>
    <dbReference type="NCBI Taxonomy" id="644358"/>
    <lineage>
        <taxon>Eukaryota</taxon>
        <taxon>Fungi</taxon>
        <taxon>Dikarya</taxon>
        <taxon>Ascomycota</taxon>
        <taxon>Pezizomycotina</taxon>
        <taxon>Sordariomycetes</taxon>
        <taxon>Sordariomycetidae</taxon>
        <taxon>Magnaporthales</taxon>
        <taxon>Magnaporthaceae</taxon>
        <taxon>Magnaporthiopsis</taxon>
    </lineage>
</organism>
<evidence type="ECO:0000313" key="7">
    <source>
        <dbReference type="EnsemblFungi" id="MAPG_00666T0"/>
    </source>
</evidence>
<keyword evidence="3" id="KW-0963">Cytoplasm</keyword>
<dbReference type="eggNOG" id="KOG2343">
    <property type="taxonomic scope" value="Eukaryota"/>
</dbReference>
<comment type="similarity">
    <text evidence="2">Belongs to the MAK10 family.</text>
</comment>
<dbReference type="Proteomes" id="UP000011715">
    <property type="component" value="Unassembled WGS sequence"/>
</dbReference>
<sequence length="775" mass="88247">MSILSGIFGLGGNDPGAASVSQELSGLSLDREHERGQQPDAPKVTSHGVVTFDITDKFVTAAKALKPGCLVKDGYFTLFESVGALEIMDPKMDSGCLADGESPDPDYDVCRPLLPEEVIGIIDQLLCHEMAWHLGYPLSQTLLTNLYIENMLTPQPMTIDEADYVRDYSSQTSRPPMHTILRAYCLGLLKTCCYVNEGIKCEHYYEEEDFVSNQYNRSLLVNIDREEIREVIQEARALLHSMQSMFPPEIVQALDFRLELRYALLRAMELTDLRSHPESIKTPWIELKAVLEQIQASHRLGTPVPEAFSCKLQRRLASTMPPRPIVNIDFDDAYRRFQRLFEDGKELSDVLKYTDSQSLLNFVLWFQAKKPQPLIYIRTLLQSYVFKDNIILGSMSIRQIMDDDLSLVVLPCSQLLDHANDLVEAPHDPRHAIAHQMEVFRQRAAQPYLDIFRALCQNRCRIRRNFCHAIQEWELLQVDAEEVDQLLQVQVDEKPMVSQSSEPAYSLPLSSWAYLYKLRLMEWIVQLGFELEVYQPDELGGMYWYLAYLSQKRMQHVERIKAFTLQSMNDHRARFKGRDLPAAKEALFTRSLSYLRATMIDAAATTELAKAIHCIYTALYRTGLITAPPRPYSTDELRYEIRMRPFASIGLPELPAFEQFERQVTQLHLPTDEVLAAADRSVAAARKAYERIAKFTEREAFATGVTHDRWTAGTASCAKSAITASINIMTLRKALSEVAKDGSDGQGLSSTLKAEVPKPDQGYHEWWIVPKITRA</sequence>
<dbReference type="EMBL" id="ADBL01000158">
    <property type="status" value="NOT_ANNOTATED_CDS"/>
    <property type="molecule type" value="Genomic_DNA"/>
</dbReference>
<evidence type="ECO:0000313" key="6">
    <source>
        <dbReference type="EMBL" id="KLU81581.1"/>
    </source>
</evidence>
<protein>
    <recommendedName>
        <fullName evidence="9">Amino-acid N-acetyltransferase subunit Mak10</fullName>
    </recommendedName>
</protein>
<evidence type="ECO:0000313" key="8">
    <source>
        <dbReference type="Proteomes" id="UP000011715"/>
    </source>
</evidence>
<dbReference type="InterPro" id="IPR007244">
    <property type="entry name" value="Naa35_N"/>
</dbReference>
<dbReference type="InterPro" id="IPR057983">
    <property type="entry name" value="NAA35-like_N"/>
</dbReference>
<evidence type="ECO:0000256" key="3">
    <source>
        <dbReference type="ARBA" id="ARBA00022490"/>
    </source>
</evidence>
<dbReference type="Pfam" id="PF25789">
    <property type="entry name" value="TPR_NAA35"/>
    <property type="match status" value="1"/>
</dbReference>
<keyword evidence="8" id="KW-1185">Reference proteome</keyword>